<dbReference type="Pfam" id="PF00994">
    <property type="entry name" value="MoCF_biosynth"/>
    <property type="match status" value="1"/>
</dbReference>
<feature type="domain" description="MoaB/Mog" evidence="3">
    <location>
        <begin position="6"/>
        <end position="149"/>
    </location>
</feature>
<organism evidence="4 5">
    <name type="scientific">Corynebacterium pyruviciproducens</name>
    <dbReference type="NCBI Taxonomy" id="598660"/>
    <lineage>
        <taxon>Bacteria</taxon>
        <taxon>Bacillati</taxon>
        <taxon>Actinomycetota</taxon>
        <taxon>Actinomycetes</taxon>
        <taxon>Mycobacteriales</taxon>
        <taxon>Corynebacteriaceae</taxon>
        <taxon>Corynebacterium</taxon>
    </lineage>
</organism>
<evidence type="ECO:0000256" key="2">
    <source>
        <dbReference type="ARBA" id="ARBA00023150"/>
    </source>
</evidence>
<evidence type="ECO:0000313" key="4">
    <source>
        <dbReference type="EMBL" id="WOT01172.1"/>
    </source>
</evidence>
<dbReference type="Gene3D" id="3.40.980.10">
    <property type="entry name" value="MoaB/Mog-like domain"/>
    <property type="match status" value="1"/>
</dbReference>
<dbReference type="InterPro" id="IPR051920">
    <property type="entry name" value="MPT_Adenylyltrnsfr/MoaC-Rel"/>
</dbReference>
<dbReference type="SMART" id="SM00852">
    <property type="entry name" value="MoCF_biosynth"/>
    <property type="match status" value="1"/>
</dbReference>
<keyword evidence="2" id="KW-0501">Molybdenum cofactor biosynthesis</keyword>
<dbReference type="InterPro" id="IPR001453">
    <property type="entry name" value="MoaB/Mog_dom"/>
</dbReference>
<dbReference type="InterPro" id="IPR036425">
    <property type="entry name" value="MoaB/Mog-like_dom_sf"/>
</dbReference>
<dbReference type="PANTHER" id="PTHR43764:SF1">
    <property type="entry name" value="MOLYBDOPTERIN MOLYBDOTRANSFERASE"/>
    <property type="match status" value="1"/>
</dbReference>
<dbReference type="GO" id="GO:0006777">
    <property type="term" value="P:Mo-molybdopterin cofactor biosynthetic process"/>
    <property type="evidence" value="ECO:0007669"/>
    <property type="project" value="UniProtKB-KW"/>
</dbReference>
<dbReference type="PANTHER" id="PTHR43764">
    <property type="entry name" value="MOLYBDENUM COFACTOR BIOSYNTHESIS"/>
    <property type="match status" value="1"/>
</dbReference>
<proteinExistence type="predicted"/>
<comment type="pathway">
    <text evidence="1">Cofactor biosynthesis; molybdopterin biosynthesis.</text>
</comment>
<gene>
    <name evidence="4" type="ORF">CYJ47_07680</name>
</gene>
<accession>A0AAF0YPS6</accession>
<dbReference type="KEGG" id="cpyr:CYJ47_07680"/>
<name>A0AAF0YPS6_9CORY</name>
<dbReference type="CDD" id="cd00886">
    <property type="entry name" value="MogA_MoaB"/>
    <property type="match status" value="1"/>
</dbReference>
<evidence type="ECO:0000313" key="5">
    <source>
        <dbReference type="Proteomes" id="UP000234560"/>
    </source>
</evidence>
<sequence length="164" mass="17079">MSIKAIVITVSDRSYSGEREDKSGPVAVNTFRDAGFDCGDAIVIPDGIESVSNALTDAISQGARVIFTTGGTGVSARDVTPEATRPFIEKELSGIETQIVLEGLKKTELSGLSRGIVGVGGKAIFINAPGSRGGVKDALSVVLPLIPHLIEQLDGYDGEAHQNN</sequence>
<reference evidence="4" key="1">
    <citation type="submission" date="2017-12" db="EMBL/GenBank/DDBJ databases">
        <authorList>
            <person name="Thomas-White K."/>
            <person name="Wolfe A.J."/>
        </authorList>
    </citation>
    <scope>NUCLEOTIDE SEQUENCE</scope>
    <source>
        <strain evidence="4">UMB0763</strain>
    </source>
</reference>
<dbReference type="RefSeq" id="WP_101678059.1">
    <property type="nucleotide sequence ID" value="NZ_CAMIHY010000002.1"/>
</dbReference>
<reference evidence="4" key="2">
    <citation type="submission" date="2023-10" db="EMBL/GenBank/DDBJ databases">
        <authorList>
            <person name="Choi B."/>
        </authorList>
    </citation>
    <scope>NUCLEOTIDE SEQUENCE</scope>
    <source>
        <strain evidence="4">UMB0763</strain>
    </source>
</reference>
<dbReference type="Proteomes" id="UP000234560">
    <property type="component" value="Chromosome"/>
</dbReference>
<dbReference type="EMBL" id="CP136958">
    <property type="protein sequence ID" value="WOT01172.1"/>
    <property type="molecule type" value="Genomic_DNA"/>
</dbReference>
<dbReference type="SUPFAM" id="SSF53218">
    <property type="entry name" value="Molybdenum cofactor biosynthesis proteins"/>
    <property type="match status" value="1"/>
</dbReference>
<dbReference type="NCBIfam" id="TIGR00177">
    <property type="entry name" value="molyb_syn"/>
    <property type="match status" value="1"/>
</dbReference>
<dbReference type="AlphaFoldDB" id="A0AAF0YPS6"/>
<evidence type="ECO:0000256" key="1">
    <source>
        <dbReference type="ARBA" id="ARBA00005046"/>
    </source>
</evidence>
<protein>
    <submittedName>
        <fullName evidence="4">MogA/MoaB family molybdenum cofactor biosynthesis protein</fullName>
    </submittedName>
</protein>
<evidence type="ECO:0000259" key="3">
    <source>
        <dbReference type="SMART" id="SM00852"/>
    </source>
</evidence>